<evidence type="ECO:0000259" key="5">
    <source>
        <dbReference type="PROSITE" id="PS51898"/>
    </source>
</evidence>
<comment type="subcellular location">
    <subcellularLocation>
        <location evidence="1">Cytoplasm</location>
    </subcellularLocation>
</comment>
<keyword evidence="4" id="KW-0233">DNA recombination</keyword>
<evidence type="ECO:0000313" key="6">
    <source>
        <dbReference type="EMBL" id="MFD1707527.1"/>
    </source>
</evidence>
<protein>
    <submittedName>
        <fullName evidence="6">Tyrosine-type recombinase/integrase</fullName>
    </submittedName>
</protein>
<dbReference type="InterPro" id="IPR013762">
    <property type="entry name" value="Integrase-like_cat_sf"/>
</dbReference>
<feature type="domain" description="Tyr recombinase" evidence="5">
    <location>
        <begin position="194"/>
        <end position="440"/>
    </location>
</feature>
<accession>A0ABW4KHV9</accession>
<sequence length="456" mass="53114">MASVIKERETPLGGTVYERYDSNNELIQKFGAVGFVKESTEKNKTYFIITDLNGRLIDDANIYLNKTIGDAEHSKRQNAYTALKLFYSFLQLEHYDDPQDITEDDIRNFRLFLEGGQKEGSLRKLDIQRRGNSTFNIYLSVYRDFYKQMYGLINLSIFDTVSIGTAYGDGFLAHAKNTTQEKYKSNKKVAEKQSIPKYIKHDQYEKIIELIEEKYSLREEVIIQLMYKYGLRLGEVLGLTFEDIMPSYLDGKFDLIIRNRISDKPDQKAKGTPSPKLADHYKDSWYTEEGIGYQKVLIEEYMAEMIYEYIDESRDDIILSKSAKKRENLKNKAAADRVGTAPLLNNENQYIFLNHQHYTPLTQGGWNYVLREIFKSVGIQIDKGVKKENLSHRFRHGFAMVMVKKGYQIVELQKALRHASPMSCEAYYNPDDKDKAELLRKNHERLEESQYSDSTK</sequence>
<dbReference type="InterPro" id="IPR050090">
    <property type="entry name" value="Tyrosine_recombinase_XerCD"/>
</dbReference>
<dbReference type="InterPro" id="IPR002104">
    <property type="entry name" value="Integrase_catalytic"/>
</dbReference>
<dbReference type="InterPro" id="IPR010998">
    <property type="entry name" value="Integrase_recombinase_N"/>
</dbReference>
<dbReference type="RefSeq" id="WP_126430614.1">
    <property type="nucleotide sequence ID" value="NZ_JBHUEO010000036.1"/>
</dbReference>
<keyword evidence="2" id="KW-0229">DNA integration</keyword>
<organism evidence="6 7">
    <name type="scientific">Siminovitchia sediminis</name>
    <dbReference type="NCBI Taxonomy" id="1274353"/>
    <lineage>
        <taxon>Bacteria</taxon>
        <taxon>Bacillati</taxon>
        <taxon>Bacillota</taxon>
        <taxon>Bacilli</taxon>
        <taxon>Bacillales</taxon>
        <taxon>Bacillaceae</taxon>
        <taxon>Siminovitchia</taxon>
    </lineage>
</organism>
<evidence type="ECO:0000256" key="3">
    <source>
        <dbReference type="ARBA" id="ARBA00023125"/>
    </source>
</evidence>
<keyword evidence="7" id="KW-1185">Reference proteome</keyword>
<dbReference type="Pfam" id="PF00589">
    <property type="entry name" value="Phage_integrase"/>
    <property type="match status" value="1"/>
</dbReference>
<dbReference type="CDD" id="cd00397">
    <property type="entry name" value="DNA_BRE_C"/>
    <property type="match status" value="1"/>
</dbReference>
<dbReference type="PANTHER" id="PTHR30349:SF77">
    <property type="entry name" value="TYROSINE RECOMBINASE XERC"/>
    <property type="match status" value="1"/>
</dbReference>
<dbReference type="PANTHER" id="PTHR30349">
    <property type="entry name" value="PHAGE INTEGRASE-RELATED"/>
    <property type="match status" value="1"/>
</dbReference>
<dbReference type="Gene3D" id="1.10.150.130">
    <property type="match status" value="1"/>
</dbReference>
<reference evidence="7" key="1">
    <citation type="journal article" date="2019" name="Int. J. Syst. Evol. Microbiol.">
        <title>The Global Catalogue of Microorganisms (GCM) 10K type strain sequencing project: providing services to taxonomists for standard genome sequencing and annotation.</title>
        <authorList>
            <consortium name="The Broad Institute Genomics Platform"/>
            <consortium name="The Broad Institute Genome Sequencing Center for Infectious Disease"/>
            <person name="Wu L."/>
            <person name="Ma J."/>
        </authorList>
    </citation>
    <scope>NUCLEOTIDE SEQUENCE [LARGE SCALE GENOMIC DNA]</scope>
    <source>
        <strain evidence="7">CGMCC 1.12295</strain>
    </source>
</reference>
<name>A0ABW4KHV9_9BACI</name>
<dbReference type="Gene3D" id="1.10.443.10">
    <property type="entry name" value="Intergrase catalytic core"/>
    <property type="match status" value="1"/>
</dbReference>
<evidence type="ECO:0000256" key="1">
    <source>
        <dbReference type="ARBA" id="ARBA00004496"/>
    </source>
</evidence>
<dbReference type="PROSITE" id="PS51898">
    <property type="entry name" value="TYR_RECOMBINASE"/>
    <property type="match status" value="1"/>
</dbReference>
<keyword evidence="3" id="KW-0238">DNA-binding</keyword>
<proteinExistence type="predicted"/>
<dbReference type="SUPFAM" id="SSF56349">
    <property type="entry name" value="DNA breaking-rejoining enzymes"/>
    <property type="match status" value="1"/>
</dbReference>
<evidence type="ECO:0000256" key="2">
    <source>
        <dbReference type="ARBA" id="ARBA00022908"/>
    </source>
</evidence>
<evidence type="ECO:0000256" key="4">
    <source>
        <dbReference type="ARBA" id="ARBA00023172"/>
    </source>
</evidence>
<gene>
    <name evidence="6" type="ORF">ACFSCZ_12415</name>
</gene>
<dbReference type="EMBL" id="JBHUEO010000036">
    <property type="protein sequence ID" value="MFD1707527.1"/>
    <property type="molecule type" value="Genomic_DNA"/>
</dbReference>
<comment type="caution">
    <text evidence="6">The sequence shown here is derived from an EMBL/GenBank/DDBJ whole genome shotgun (WGS) entry which is preliminary data.</text>
</comment>
<dbReference type="Proteomes" id="UP001597301">
    <property type="component" value="Unassembled WGS sequence"/>
</dbReference>
<dbReference type="InterPro" id="IPR011010">
    <property type="entry name" value="DNA_brk_join_enz"/>
</dbReference>
<evidence type="ECO:0000313" key="7">
    <source>
        <dbReference type="Proteomes" id="UP001597301"/>
    </source>
</evidence>